<proteinExistence type="predicted"/>
<evidence type="ECO:0000256" key="1">
    <source>
        <dbReference type="SAM" id="Phobius"/>
    </source>
</evidence>
<keyword evidence="3" id="KW-1185">Reference proteome</keyword>
<dbReference type="AlphaFoldDB" id="A0AAP0EH21"/>
<gene>
    <name evidence="2" type="ORF">Sjap_024669</name>
</gene>
<name>A0AAP0EH21_9MAGN</name>
<evidence type="ECO:0000313" key="2">
    <source>
        <dbReference type="EMBL" id="KAK9091492.1"/>
    </source>
</evidence>
<dbReference type="EMBL" id="JBBNAE010000010">
    <property type="protein sequence ID" value="KAK9091492.1"/>
    <property type="molecule type" value="Genomic_DNA"/>
</dbReference>
<reference evidence="2 3" key="1">
    <citation type="submission" date="2024-01" db="EMBL/GenBank/DDBJ databases">
        <title>Genome assemblies of Stephania.</title>
        <authorList>
            <person name="Yang L."/>
        </authorList>
    </citation>
    <scope>NUCLEOTIDE SEQUENCE [LARGE SCALE GENOMIC DNA]</scope>
    <source>
        <strain evidence="2">QJT</strain>
        <tissue evidence="2">Leaf</tissue>
    </source>
</reference>
<protein>
    <submittedName>
        <fullName evidence="2">Uncharacterized protein</fullName>
    </submittedName>
</protein>
<keyword evidence="1" id="KW-0812">Transmembrane</keyword>
<organism evidence="2 3">
    <name type="scientific">Stephania japonica</name>
    <dbReference type="NCBI Taxonomy" id="461633"/>
    <lineage>
        <taxon>Eukaryota</taxon>
        <taxon>Viridiplantae</taxon>
        <taxon>Streptophyta</taxon>
        <taxon>Embryophyta</taxon>
        <taxon>Tracheophyta</taxon>
        <taxon>Spermatophyta</taxon>
        <taxon>Magnoliopsida</taxon>
        <taxon>Ranunculales</taxon>
        <taxon>Menispermaceae</taxon>
        <taxon>Menispermoideae</taxon>
        <taxon>Cissampelideae</taxon>
        <taxon>Stephania</taxon>
    </lineage>
</organism>
<evidence type="ECO:0000313" key="3">
    <source>
        <dbReference type="Proteomes" id="UP001417504"/>
    </source>
</evidence>
<dbReference type="Proteomes" id="UP001417504">
    <property type="component" value="Unassembled WGS sequence"/>
</dbReference>
<sequence length="49" mass="5686">MSYIFKLLALRICFEMVLMDELKLVLVYELFGTVICSLGFYFNGENKLG</sequence>
<feature type="transmembrane region" description="Helical" evidence="1">
    <location>
        <begin position="21"/>
        <end position="42"/>
    </location>
</feature>
<accession>A0AAP0EH21</accession>
<comment type="caution">
    <text evidence="2">The sequence shown here is derived from an EMBL/GenBank/DDBJ whole genome shotgun (WGS) entry which is preliminary data.</text>
</comment>
<keyword evidence="1" id="KW-1133">Transmembrane helix</keyword>
<keyword evidence="1" id="KW-0472">Membrane</keyword>